<keyword evidence="2" id="KW-1185">Reference proteome</keyword>
<protein>
    <submittedName>
        <fullName evidence="1">Uncharacterized protein</fullName>
    </submittedName>
</protein>
<dbReference type="EMBL" id="MSLT01000023">
    <property type="protein sequence ID" value="OUD12057.1"/>
    <property type="molecule type" value="Genomic_DNA"/>
</dbReference>
<organism evidence="1 2">
    <name type="scientific">Thioflexithrix psekupsensis</name>
    <dbReference type="NCBI Taxonomy" id="1570016"/>
    <lineage>
        <taxon>Bacteria</taxon>
        <taxon>Pseudomonadati</taxon>
        <taxon>Pseudomonadota</taxon>
        <taxon>Gammaproteobacteria</taxon>
        <taxon>Thiotrichales</taxon>
        <taxon>Thioflexithrix</taxon>
    </lineage>
</organism>
<proteinExistence type="predicted"/>
<evidence type="ECO:0000313" key="1">
    <source>
        <dbReference type="EMBL" id="OUD12057.1"/>
    </source>
</evidence>
<name>A0A251X544_9GAMM</name>
<accession>A0A251X544</accession>
<dbReference type="Proteomes" id="UP000194798">
    <property type="component" value="Unassembled WGS sequence"/>
</dbReference>
<evidence type="ECO:0000313" key="2">
    <source>
        <dbReference type="Proteomes" id="UP000194798"/>
    </source>
</evidence>
<gene>
    <name evidence="1" type="ORF">TPSD3_13045</name>
</gene>
<comment type="caution">
    <text evidence="1">The sequence shown here is derived from an EMBL/GenBank/DDBJ whole genome shotgun (WGS) entry which is preliminary data.</text>
</comment>
<dbReference type="RefSeq" id="WP_086488972.1">
    <property type="nucleotide sequence ID" value="NZ_MSLT01000023.1"/>
</dbReference>
<reference evidence="1 2" key="1">
    <citation type="submission" date="2016-12" db="EMBL/GenBank/DDBJ databases">
        <title>Thioflexothrix psekupsii D3 genome sequencing and assembly.</title>
        <authorList>
            <person name="Fomenkov A."/>
            <person name="Vincze T."/>
            <person name="Grabovich M."/>
            <person name="Anton B.P."/>
            <person name="Dubinina G."/>
            <person name="Orlova M."/>
            <person name="Belousova E."/>
            <person name="Roberts R.J."/>
        </authorList>
    </citation>
    <scope>NUCLEOTIDE SEQUENCE [LARGE SCALE GENOMIC DNA]</scope>
    <source>
        <strain evidence="1">D3</strain>
    </source>
</reference>
<dbReference type="OrthoDB" id="490334at2"/>
<dbReference type="AlphaFoldDB" id="A0A251X544"/>
<sequence>MSVNNYQPHIIVVAEDDANRDIAYGFIGSSSIPSFNHRKIAVLSLSDVGKQGWKKIIDWFFEKKLEEMRKFQKRIIIFLIDFDKKTQGTENRLTYFKKQIPKDLQERMFLLGSLKEAEDLKRELGTDIGENLAKDCKEKTKIYWEHYLLKHNLSELERMQPFVYPILFE</sequence>